<dbReference type="NCBIfam" id="TIGR04336">
    <property type="entry name" value="AmmeMemoSam_B"/>
    <property type="match status" value="1"/>
</dbReference>
<proteinExistence type="inferred from homology"/>
<protein>
    <submittedName>
        <fullName evidence="2">MEMO1 family</fullName>
    </submittedName>
</protein>
<dbReference type="Pfam" id="PF01875">
    <property type="entry name" value="Memo"/>
    <property type="match status" value="1"/>
</dbReference>
<dbReference type="KEGG" id="som:SOMG_04580"/>
<dbReference type="CDD" id="cd07361">
    <property type="entry name" value="MEMO_like"/>
    <property type="match status" value="1"/>
</dbReference>
<dbReference type="GeneID" id="80878051"/>
<evidence type="ECO:0000256" key="1">
    <source>
        <dbReference type="ARBA" id="ARBA00006315"/>
    </source>
</evidence>
<dbReference type="PANTHER" id="PTHR11060">
    <property type="entry name" value="PROTEIN MEMO1"/>
    <property type="match status" value="1"/>
</dbReference>
<dbReference type="PANTHER" id="PTHR11060:SF0">
    <property type="entry name" value="PROTEIN MEMO1"/>
    <property type="match status" value="1"/>
</dbReference>
<name>A0AAE9WFC0_9SCHI</name>
<reference evidence="2 3" key="1">
    <citation type="journal article" date="2023" name="G3 (Bethesda)">
        <title>A high-quality reference genome for the fission yeast Schizosaccharomyces osmophilus.</title>
        <authorList>
            <person name="Jia G.S."/>
            <person name="Zhang W.C."/>
            <person name="Liang Y."/>
            <person name="Liu X.H."/>
            <person name="Rhind N."/>
            <person name="Pidoux A."/>
            <person name="Brysch-Herzberg M."/>
            <person name="Du L.L."/>
        </authorList>
    </citation>
    <scope>NUCLEOTIDE SEQUENCE [LARGE SCALE GENOMIC DNA]</scope>
    <source>
        <strain evidence="2 3">CBS 15793</strain>
    </source>
</reference>
<keyword evidence="3" id="KW-1185">Reference proteome</keyword>
<gene>
    <name evidence="2" type="ORF">SOMG_04580</name>
</gene>
<sequence>MDKSRNAAHAGSWYIDNPTLLEKQLVGLPNVPDSVIDGKRFIISPHAGYMYSGKIANQAFQKIDFTNKERVFVLGPSHHVFTRKCLVTQAEVCETPFGNLVVDQEVCQDIMEQNDNCFNEMSLAADEQEHSIEMQFPLLAYHLRKQGRLDKVKIVPIMIGALSSEAIQTAANILCNYIVDEKNAFIVSSDFCHWGRRFGYTMYLNEKNELEDAIIGFRRRGSIENPKIYESISTIDHMGMDIISTKSSQDFAEYIRLTHNTICGRYPIQLVLRSMELAQVSNQFEFIAYSQSNHAISVSDSSVSYAAAIA</sequence>
<dbReference type="Gene3D" id="3.40.830.10">
    <property type="entry name" value="LigB-like"/>
    <property type="match status" value="1"/>
</dbReference>
<dbReference type="InterPro" id="IPR002737">
    <property type="entry name" value="MEMO1_fam"/>
</dbReference>
<dbReference type="AlphaFoldDB" id="A0AAE9WFC0"/>
<accession>A0AAE9WFC0</accession>
<evidence type="ECO:0000313" key="3">
    <source>
        <dbReference type="Proteomes" id="UP001212411"/>
    </source>
</evidence>
<dbReference type="HAMAP" id="MF_00055">
    <property type="entry name" value="MEMO1"/>
    <property type="match status" value="1"/>
</dbReference>
<comment type="similarity">
    <text evidence="1">Belongs to the MEMO1 family.</text>
</comment>
<evidence type="ECO:0000313" key="2">
    <source>
        <dbReference type="EMBL" id="WBW74743.1"/>
    </source>
</evidence>
<organism evidence="2 3">
    <name type="scientific">Schizosaccharomyces osmophilus</name>
    <dbReference type="NCBI Taxonomy" id="2545709"/>
    <lineage>
        <taxon>Eukaryota</taxon>
        <taxon>Fungi</taxon>
        <taxon>Dikarya</taxon>
        <taxon>Ascomycota</taxon>
        <taxon>Taphrinomycotina</taxon>
        <taxon>Schizosaccharomycetes</taxon>
        <taxon>Schizosaccharomycetales</taxon>
        <taxon>Schizosaccharomycetaceae</taxon>
        <taxon>Schizosaccharomyces</taxon>
    </lineage>
</organism>
<dbReference type="EMBL" id="CP115613">
    <property type="protein sequence ID" value="WBW74743.1"/>
    <property type="molecule type" value="Genomic_DNA"/>
</dbReference>
<dbReference type="Proteomes" id="UP001212411">
    <property type="component" value="Chromosome 3"/>
</dbReference>
<dbReference type="RefSeq" id="XP_056038986.1">
    <property type="nucleotide sequence ID" value="XM_056183362.1"/>
</dbReference>